<feature type="transmembrane region" description="Helical" evidence="7">
    <location>
        <begin position="178"/>
        <end position="197"/>
    </location>
</feature>
<evidence type="ECO:0000256" key="7">
    <source>
        <dbReference type="SAM" id="Phobius"/>
    </source>
</evidence>
<feature type="transmembrane region" description="Helical" evidence="7">
    <location>
        <begin position="15"/>
        <end position="37"/>
    </location>
</feature>
<dbReference type="SUPFAM" id="SSF82861">
    <property type="entry name" value="Mechanosensitive channel protein MscS (YggB), transmembrane region"/>
    <property type="match status" value="1"/>
</dbReference>
<dbReference type="SUPFAM" id="SSF82689">
    <property type="entry name" value="Mechanosensitive channel protein MscS (YggB), C-terminal domain"/>
    <property type="match status" value="1"/>
</dbReference>
<evidence type="ECO:0000259" key="8">
    <source>
        <dbReference type="Pfam" id="PF00924"/>
    </source>
</evidence>
<evidence type="ECO:0000313" key="11">
    <source>
        <dbReference type="Proteomes" id="UP000257127"/>
    </source>
</evidence>
<keyword evidence="11" id="KW-1185">Reference proteome</keyword>
<dbReference type="InterPro" id="IPR052702">
    <property type="entry name" value="MscS-like_channel"/>
</dbReference>
<comment type="subcellular location">
    <subcellularLocation>
        <location evidence="1">Cell membrane</location>
        <topology evidence="1">Multi-pass membrane protein</topology>
    </subcellularLocation>
</comment>
<keyword evidence="3" id="KW-1003">Cell membrane</keyword>
<name>A0A3E1EVL4_9FLAO</name>
<feature type="transmembrane region" description="Helical" evidence="7">
    <location>
        <begin position="112"/>
        <end position="133"/>
    </location>
</feature>
<evidence type="ECO:0008006" key="12">
    <source>
        <dbReference type="Google" id="ProtNLM"/>
    </source>
</evidence>
<evidence type="ECO:0000256" key="1">
    <source>
        <dbReference type="ARBA" id="ARBA00004651"/>
    </source>
</evidence>
<dbReference type="InterPro" id="IPR011014">
    <property type="entry name" value="MscS_channel_TM-2"/>
</dbReference>
<keyword evidence="4 7" id="KW-0812">Transmembrane</keyword>
<dbReference type="Gene3D" id="1.10.287.1260">
    <property type="match status" value="1"/>
</dbReference>
<evidence type="ECO:0000256" key="3">
    <source>
        <dbReference type="ARBA" id="ARBA00022475"/>
    </source>
</evidence>
<dbReference type="Pfam" id="PF00924">
    <property type="entry name" value="MS_channel_2nd"/>
    <property type="match status" value="1"/>
</dbReference>
<feature type="transmembrane region" description="Helical" evidence="7">
    <location>
        <begin position="154"/>
        <end position="172"/>
    </location>
</feature>
<dbReference type="InterPro" id="IPR010920">
    <property type="entry name" value="LSM_dom_sf"/>
</dbReference>
<dbReference type="PANTHER" id="PTHR30347">
    <property type="entry name" value="POTASSIUM CHANNEL RELATED"/>
    <property type="match status" value="1"/>
</dbReference>
<keyword evidence="6 7" id="KW-0472">Membrane</keyword>
<dbReference type="SUPFAM" id="SSF50182">
    <property type="entry name" value="Sm-like ribonucleoproteins"/>
    <property type="match status" value="1"/>
</dbReference>
<dbReference type="OrthoDB" id="9809206at2"/>
<dbReference type="Gene3D" id="2.30.30.60">
    <property type="match status" value="1"/>
</dbReference>
<dbReference type="Proteomes" id="UP000257127">
    <property type="component" value="Unassembled WGS sequence"/>
</dbReference>
<accession>A0A3E1EVL4</accession>
<dbReference type="Gene3D" id="3.30.70.100">
    <property type="match status" value="1"/>
</dbReference>
<dbReference type="AlphaFoldDB" id="A0A3E1EVL4"/>
<sequence length="384" mass="44686">MFSSLLSFDIGPYKASIWIVMIWVLIVILTVVLNRFIKRLLKRYLKRPNIKIKGTRITLLKVLNQMLFLFAFYICFQVFRLENEQISIGEFLSYDVIPKMGDGKFHLSMMDVITIAILFIFSRFAINIFRIYIDRRFKDNDDFDEGTRFVYIQFAKYIVYTFAVILSLQFLFTDLSVLLAGSAAIFAALALGLQGMFRDMVSGIVLLFEGTIKVGDIIKLYSPVTGEEIIGRVLKINVRTAKVETRDGNTMVIPNSLLTQDQVENWTFNAEYTRFKIEVRVAYGTDTELVKKLLKQAALSHPEVSSKKPVTVRILNFGEYALELDILFWAQQKWFAEYYKSEIRFEIDRLFRQHGIIIPFPQRTIHMANEERPGYVKTEKKVEK</sequence>
<keyword evidence="5 7" id="KW-1133">Transmembrane helix</keyword>
<dbReference type="RefSeq" id="WP_116881592.1">
    <property type="nucleotide sequence ID" value="NZ_QURB01000008.1"/>
</dbReference>
<organism evidence="10 11">
    <name type="scientific">Brumimicrobium aurantiacum</name>
    <dbReference type="NCBI Taxonomy" id="1737063"/>
    <lineage>
        <taxon>Bacteria</taxon>
        <taxon>Pseudomonadati</taxon>
        <taxon>Bacteroidota</taxon>
        <taxon>Flavobacteriia</taxon>
        <taxon>Flavobacteriales</taxon>
        <taxon>Crocinitomicaceae</taxon>
        <taxon>Brumimicrobium</taxon>
    </lineage>
</organism>
<evidence type="ECO:0000256" key="2">
    <source>
        <dbReference type="ARBA" id="ARBA00008017"/>
    </source>
</evidence>
<evidence type="ECO:0000259" key="9">
    <source>
        <dbReference type="Pfam" id="PF21082"/>
    </source>
</evidence>
<evidence type="ECO:0000256" key="6">
    <source>
        <dbReference type="ARBA" id="ARBA00023136"/>
    </source>
</evidence>
<dbReference type="PANTHER" id="PTHR30347:SF1">
    <property type="entry name" value="MECHANOSENSITIVE CHANNEL MSCK"/>
    <property type="match status" value="1"/>
</dbReference>
<dbReference type="InterPro" id="IPR006685">
    <property type="entry name" value="MscS_channel_2nd"/>
</dbReference>
<comment type="caution">
    <text evidence="10">The sequence shown here is derived from an EMBL/GenBank/DDBJ whole genome shotgun (WGS) entry which is preliminary data.</text>
</comment>
<reference evidence="10 11" key="1">
    <citation type="submission" date="2018-08" db="EMBL/GenBank/DDBJ databases">
        <title>The draft genome squence of Brumimicrobium sp. N62.</title>
        <authorList>
            <person name="Du Z.-J."/>
            <person name="Luo H.-R."/>
        </authorList>
    </citation>
    <scope>NUCLEOTIDE SEQUENCE [LARGE SCALE GENOMIC DNA]</scope>
    <source>
        <strain evidence="10 11">N62</strain>
    </source>
</reference>
<comment type="similarity">
    <text evidence="2">Belongs to the MscS (TC 1.A.23) family.</text>
</comment>
<feature type="domain" description="Mechanosensitive ion channel MscS C-terminal" evidence="9">
    <location>
        <begin position="276"/>
        <end position="358"/>
    </location>
</feature>
<dbReference type="InterPro" id="IPR011066">
    <property type="entry name" value="MscS_channel_C_sf"/>
</dbReference>
<feature type="domain" description="Mechanosensitive ion channel MscS" evidence="8">
    <location>
        <begin position="196"/>
        <end position="267"/>
    </location>
</feature>
<dbReference type="EMBL" id="QURB01000008">
    <property type="protein sequence ID" value="RFC53533.1"/>
    <property type="molecule type" value="Genomic_DNA"/>
</dbReference>
<dbReference type="GO" id="GO:0008381">
    <property type="term" value="F:mechanosensitive monoatomic ion channel activity"/>
    <property type="evidence" value="ECO:0007669"/>
    <property type="project" value="UniProtKB-ARBA"/>
</dbReference>
<evidence type="ECO:0000256" key="5">
    <source>
        <dbReference type="ARBA" id="ARBA00022989"/>
    </source>
</evidence>
<evidence type="ECO:0000313" key="10">
    <source>
        <dbReference type="EMBL" id="RFC53533.1"/>
    </source>
</evidence>
<dbReference type="InterPro" id="IPR049278">
    <property type="entry name" value="MS_channel_C"/>
</dbReference>
<gene>
    <name evidence="10" type="ORF">DXU93_12265</name>
</gene>
<proteinExistence type="inferred from homology"/>
<protein>
    <recommendedName>
        <fullName evidence="12">Mechanosensitive ion channel protein MscS</fullName>
    </recommendedName>
</protein>
<dbReference type="GO" id="GO:0005886">
    <property type="term" value="C:plasma membrane"/>
    <property type="evidence" value="ECO:0007669"/>
    <property type="project" value="UniProtKB-SubCell"/>
</dbReference>
<dbReference type="InterPro" id="IPR023408">
    <property type="entry name" value="MscS_beta-dom_sf"/>
</dbReference>
<dbReference type="Pfam" id="PF21082">
    <property type="entry name" value="MS_channel_3rd"/>
    <property type="match status" value="1"/>
</dbReference>
<feature type="transmembrane region" description="Helical" evidence="7">
    <location>
        <begin position="58"/>
        <end position="79"/>
    </location>
</feature>
<evidence type="ECO:0000256" key="4">
    <source>
        <dbReference type="ARBA" id="ARBA00022692"/>
    </source>
</evidence>